<gene>
    <name evidence="2" type="ORF">JBF11_02730</name>
</gene>
<protein>
    <submittedName>
        <fullName evidence="2">Uncharacterized protein</fullName>
    </submittedName>
</protein>
<keyword evidence="3" id="KW-1185">Reference proteome</keyword>
<dbReference type="EMBL" id="CP065938">
    <property type="protein sequence ID" value="UWX06247.1"/>
    <property type="molecule type" value="Genomic_DNA"/>
</dbReference>
<dbReference type="RefSeq" id="WP_334315850.1">
    <property type="nucleotide sequence ID" value="NZ_CP065938.1"/>
</dbReference>
<organism evidence="2 3">
    <name type="scientific">Taurinivorans muris</name>
    <dbReference type="NCBI Taxonomy" id="2787751"/>
    <lineage>
        <taxon>Bacteria</taxon>
        <taxon>Pseudomonadati</taxon>
        <taxon>Thermodesulfobacteriota</taxon>
        <taxon>Desulfovibrionia</taxon>
        <taxon>Desulfovibrionales</taxon>
        <taxon>Desulfovibrionaceae</taxon>
        <taxon>Taurinivorans</taxon>
    </lineage>
</organism>
<name>A0ABY5Y3G4_9BACT</name>
<dbReference type="Proteomes" id="UP001058120">
    <property type="component" value="Chromosome"/>
</dbReference>
<keyword evidence="1" id="KW-0812">Transmembrane</keyword>
<reference evidence="2" key="1">
    <citation type="submission" date="2020-12" db="EMBL/GenBank/DDBJ databases">
        <title>Taurinivorans muris gen. nov., sp. nov., fundamental and realized metabolic niche of a ubiquitous sulfidogenic bacterium in the murine intestine.</title>
        <authorList>
            <person name="Ye H."/>
            <person name="Hanson B.T."/>
            <person name="Loy A."/>
        </authorList>
    </citation>
    <scope>NUCLEOTIDE SEQUENCE</scope>
    <source>
        <strain evidence="2">LT0009</strain>
    </source>
</reference>
<evidence type="ECO:0000313" key="3">
    <source>
        <dbReference type="Proteomes" id="UP001058120"/>
    </source>
</evidence>
<keyword evidence="1" id="KW-0472">Membrane</keyword>
<evidence type="ECO:0000256" key="1">
    <source>
        <dbReference type="SAM" id="Phobius"/>
    </source>
</evidence>
<keyword evidence="1" id="KW-1133">Transmembrane helix</keyword>
<proteinExistence type="predicted"/>
<accession>A0ABY5Y3G4</accession>
<feature type="transmembrane region" description="Helical" evidence="1">
    <location>
        <begin position="63"/>
        <end position="84"/>
    </location>
</feature>
<evidence type="ECO:0000313" key="2">
    <source>
        <dbReference type="EMBL" id="UWX06247.1"/>
    </source>
</evidence>
<sequence>MSNNQENNENTSKKTKIKAKQFENLFEELKLEKSGIIHKIFAPVIKIFKPVFSKLAFLKKKKIWIPLLVFHILLFSGIGIFSYYQSIKNYRADYILSSLQNSLINNDPVLFNEIIDFSDFSTHFINDFIKLIQGYKYVYTQIGEIPSTKTIEDNISLLLLDIFKGNEYKNDFINKTRFIPQNISQLLKEANFKISKDDKTKTYTITTTIFDEYWQSIPIRLELQKTDEGLKIIKLANLDEILQTYNYLLSKRHNQEQNFNTLKDRKERYNIVRYLPNSKCTAKLTKNREKDMLFISYSADPNFLSENLVSYAVTITVSNDEGLNILEQTFKNNTIVTPDSGVQTAWQIPLTAEQLEQLSAANAVLCEATPSMINAENGDYFDVRKK</sequence>